<evidence type="ECO:0000313" key="1">
    <source>
        <dbReference type="EMBL" id="SPS02508.1"/>
    </source>
</evidence>
<reference evidence="1 2" key="1">
    <citation type="submission" date="2018-01" db="EMBL/GenBank/DDBJ databases">
        <authorList>
            <person name="Gaut B.S."/>
            <person name="Morton B.R."/>
            <person name="Clegg M.T."/>
            <person name="Duvall M.R."/>
        </authorList>
    </citation>
    <scope>NUCLEOTIDE SEQUENCE [LARGE SCALE GENOMIC DNA]</scope>
    <source>
        <strain evidence="1">Cupriavidus taiwanensis cmp 52</strain>
    </source>
</reference>
<organism evidence="1 2">
    <name type="scientific">Cupriavidus taiwanensis</name>
    <dbReference type="NCBI Taxonomy" id="164546"/>
    <lineage>
        <taxon>Bacteria</taxon>
        <taxon>Pseudomonadati</taxon>
        <taxon>Pseudomonadota</taxon>
        <taxon>Betaproteobacteria</taxon>
        <taxon>Burkholderiales</taxon>
        <taxon>Burkholderiaceae</taxon>
        <taxon>Cupriavidus</taxon>
    </lineage>
</organism>
<dbReference type="RefSeq" id="WP_258874798.1">
    <property type="nucleotide sequence ID" value="NZ_OVTA01000075.1"/>
</dbReference>
<dbReference type="Proteomes" id="UP000256805">
    <property type="component" value="Unassembled WGS sequence"/>
</dbReference>
<evidence type="ECO:0000313" key="2">
    <source>
        <dbReference type="Proteomes" id="UP000256805"/>
    </source>
</evidence>
<sequence length="237" mass="26934">MALLLLIEHRLSGAISARKGSVFLANESEMAWLDVHAQELQWAHSFCRFTMYHYITPDVLVDLFAGQPPAGQQPDVIDITEPLPLDEGIEVIGISFAGLRFVVFFADVLVYALGDPDWLEETADEWANGFRPAADSRLVKFMRADADADTMFDPEAWPLPHPRLIWQFCEVLARALSIHAQFFPHVPQYFYITQSSQLDLLYNRLGRRFDAGAYGPRFECVTRPNADTGGFYGFERR</sequence>
<dbReference type="AlphaFoldDB" id="A0A375JBM2"/>
<dbReference type="EMBL" id="OVTA01000075">
    <property type="protein sequence ID" value="SPS02508.1"/>
    <property type="molecule type" value="Genomic_DNA"/>
</dbReference>
<protein>
    <submittedName>
        <fullName evidence="1">Uncharacterized protein</fullName>
    </submittedName>
</protein>
<gene>
    <name evidence="1" type="ORF">CBM2634_U120021</name>
</gene>
<name>A0A375JBM2_9BURK</name>
<proteinExistence type="predicted"/>
<accession>A0A375JBM2</accession>